<dbReference type="Gene3D" id="2.160.20.10">
    <property type="entry name" value="Single-stranded right-handed beta-helix, Pectin lyase-like"/>
    <property type="match status" value="1"/>
</dbReference>
<evidence type="ECO:0000256" key="5">
    <source>
        <dbReference type="ARBA" id="ARBA00022833"/>
    </source>
</evidence>
<dbReference type="SUPFAM" id="SSF144232">
    <property type="entry name" value="HIT/MYND zinc finger-like"/>
    <property type="match status" value="1"/>
</dbReference>
<dbReference type="SMART" id="SM00028">
    <property type="entry name" value="TPR"/>
    <property type="match status" value="2"/>
</dbReference>
<dbReference type="OrthoDB" id="6088515at2759"/>
<dbReference type="Gene3D" id="6.10.140.2220">
    <property type="match status" value="1"/>
</dbReference>
<dbReference type="Gene3D" id="1.25.40.10">
    <property type="entry name" value="Tetratricopeptide repeat domain"/>
    <property type="match status" value="1"/>
</dbReference>
<dbReference type="GO" id="GO:0051879">
    <property type="term" value="F:Hsp90 protein binding"/>
    <property type="evidence" value="ECO:0007669"/>
    <property type="project" value="TreeGrafter"/>
</dbReference>
<dbReference type="Proteomes" id="UP001152795">
    <property type="component" value="Unassembled WGS sequence"/>
</dbReference>
<evidence type="ECO:0000256" key="4">
    <source>
        <dbReference type="ARBA" id="ARBA00022803"/>
    </source>
</evidence>
<dbReference type="InterPro" id="IPR002893">
    <property type="entry name" value="Znf_MYND"/>
</dbReference>
<protein>
    <submittedName>
        <fullName evidence="6">Small glutamine-rich tetratricopeptide repeat-containing alpha</fullName>
    </submittedName>
</protein>
<keyword evidence="5" id="KW-0862">Zinc</keyword>
<dbReference type="PANTHER" id="PTHR22904">
    <property type="entry name" value="TPR REPEAT CONTAINING PROTEIN"/>
    <property type="match status" value="1"/>
</dbReference>
<keyword evidence="1" id="KW-0479">Metal-binding</keyword>
<dbReference type="PANTHER" id="PTHR22904:SF523">
    <property type="entry name" value="STRESS-INDUCED-PHOSPHOPROTEIN 1"/>
    <property type="match status" value="1"/>
</dbReference>
<keyword evidence="3" id="KW-0863">Zinc-finger</keyword>
<evidence type="ECO:0000313" key="7">
    <source>
        <dbReference type="Proteomes" id="UP001152795"/>
    </source>
</evidence>
<comment type="caution">
    <text evidence="6">The sequence shown here is derived from an EMBL/GenBank/DDBJ whole genome shotgun (WGS) entry which is preliminary data.</text>
</comment>
<accession>A0A6S7LBU6</accession>
<dbReference type="InterPro" id="IPR011990">
    <property type="entry name" value="TPR-like_helical_dom_sf"/>
</dbReference>
<keyword evidence="2" id="KW-0677">Repeat</keyword>
<name>A0A6S7LBU6_PARCT</name>
<organism evidence="6 7">
    <name type="scientific">Paramuricea clavata</name>
    <name type="common">Red gorgonian</name>
    <name type="synonym">Violescent sea-whip</name>
    <dbReference type="NCBI Taxonomy" id="317549"/>
    <lineage>
        <taxon>Eukaryota</taxon>
        <taxon>Metazoa</taxon>
        <taxon>Cnidaria</taxon>
        <taxon>Anthozoa</taxon>
        <taxon>Octocorallia</taxon>
        <taxon>Malacalcyonacea</taxon>
        <taxon>Plexauridae</taxon>
        <taxon>Paramuricea</taxon>
    </lineage>
</organism>
<keyword evidence="7" id="KW-1185">Reference proteome</keyword>
<evidence type="ECO:0000256" key="2">
    <source>
        <dbReference type="ARBA" id="ARBA00022737"/>
    </source>
</evidence>
<dbReference type="Pfam" id="PF01753">
    <property type="entry name" value="zf-MYND"/>
    <property type="match status" value="1"/>
</dbReference>
<evidence type="ECO:0000313" key="6">
    <source>
        <dbReference type="EMBL" id="CAB4029979.1"/>
    </source>
</evidence>
<dbReference type="InterPro" id="IPR011050">
    <property type="entry name" value="Pectin_lyase_fold/virulence"/>
</dbReference>
<dbReference type="GO" id="GO:0008270">
    <property type="term" value="F:zinc ion binding"/>
    <property type="evidence" value="ECO:0007669"/>
    <property type="project" value="UniProtKB-KW"/>
</dbReference>
<dbReference type="InterPro" id="IPR039448">
    <property type="entry name" value="Beta_helix"/>
</dbReference>
<dbReference type="PROSITE" id="PS50865">
    <property type="entry name" value="ZF_MYND_2"/>
    <property type="match status" value="1"/>
</dbReference>
<proteinExistence type="predicted"/>
<keyword evidence="4" id="KW-0802">TPR repeat</keyword>
<sequence length="644" mass="73122">MRMKGNDLFKNGFYNDALKIYSDVIDISKNTAFFDVRLLSNRASVYLKLGQYDEALQDAEEYILQCPKCWRGYAKKALALVELKNMQDACVAASIAYYYERNLFHNFEPFRIIFGSSMEKRLFVCRDTLSLSNALRTIRTLNHWQNLLPVIILENGDYLVSLHTIDCDLFLSDGKVNELLIKNCILVGGEGECSIIFDDNHCVGFAEVFKAYNVSFRTRFSNCHFLPDSVVKLTHCSFQSSNNSYTSFSCFGELKVDSCKFYNCTNGGLLVVGDAEVENSTFFGNGVALEVREGGRLLVRKSRMYGNKRQGLLIGPKAKECVVEDCELYDNELSGILVVNCASDVIIKGNRIYDNDESGITVIINSNVSIIENKILKNSRWGIDITSSRAVIKENKLHNNQCGGICVENSCSSGMSVIEYNDICNNCGPGICDDEQLSKASENKFQNNKEKRNQSTAQSEAKLCYYCKKPENKLKQCTNCFTAQYCGRKCQKSDWKNHKKVCDRFLSDGSIVVNYVRKPIMTEHLSPNKHDPFKTSERAPGLLPVGPQYCPPPNTTTRFIVKISAGEVDRDREDFNPSVVRLYDRSLKIDGILTDADQIRHLVWQHGAMGQLYNFFKKLFMWAKGPEHGKLRVFTNEFPPYQHW</sequence>
<dbReference type="SMART" id="SM00710">
    <property type="entry name" value="PbH1"/>
    <property type="match status" value="6"/>
</dbReference>
<dbReference type="SUPFAM" id="SSF51126">
    <property type="entry name" value="Pectin lyase-like"/>
    <property type="match status" value="1"/>
</dbReference>
<dbReference type="SUPFAM" id="SSF48452">
    <property type="entry name" value="TPR-like"/>
    <property type="match status" value="1"/>
</dbReference>
<gene>
    <name evidence="6" type="ORF">PACLA_8A082711</name>
</gene>
<reference evidence="6" key="1">
    <citation type="submission" date="2020-04" db="EMBL/GenBank/DDBJ databases">
        <authorList>
            <person name="Alioto T."/>
            <person name="Alioto T."/>
            <person name="Gomez Garrido J."/>
        </authorList>
    </citation>
    <scope>NUCLEOTIDE SEQUENCE</scope>
    <source>
        <strain evidence="6">A484AB</strain>
    </source>
</reference>
<dbReference type="PROSITE" id="PS01360">
    <property type="entry name" value="ZF_MYND_1"/>
    <property type="match status" value="1"/>
</dbReference>
<evidence type="ECO:0000256" key="1">
    <source>
        <dbReference type="ARBA" id="ARBA00022723"/>
    </source>
</evidence>
<dbReference type="InterPro" id="IPR019734">
    <property type="entry name" value="TPR_rpt"/>
</dbReference>
<dbReference type="EMBL" id="CACRXK020016535">
    <property type="protein sequence ID" value="CAB4029979.1"/>
    <property type="molecule type" value="Genomic_DNA"/>
</dbReference>
<dbReference type="InterPro" id="IPR006626">
    <property type="entry name" value="PbH1"/>
</dbReference>
<dbReference type="Pfam" id="PF13229">
    <property type="entry name" value="Beta_helix"/>
    <property type="match status" value="1"/>
</dbReference>
<dbReference type="InterPro" id="IPR012334">
    <property type="entry name" value="Pectin_lyas_fold"/>
</dbReference>
<dbReference type="AlphaFoldDB" id="A0A6S7LBU6"/>
<evidence type="ECO:0000256" key="3">
    <source>
        <dbReference type="ARBA" id="ARBA00022771"/>
    </source>
</evidence>